<reference evidence="7" key="1">
    <citation type="journal article" date="2020" name="Stud. Mycol.">
        <title>101 Dothideomycetes genomes: a test case for predicting lifestyles and emergence of pathogens.</title>
        <authorList>
            <person name="Haridas S."/>
            <person name="Albert R."/>
            <person name="Binder M."/>
            <person name="Bloem J."/>
            <person name="Labutti K."/>
            <person name="Salamov A."/>
            <person name="Andreopoulos B."/>
            <person name="Baker S."/>
            <person name="Barry K."/>
            <person name="Bills G."/>
            <person name="Bluhm B."/>
            <person name="Cannon C."/>
            <person name="Castanera R."/>
            <person name="Culley D."/>
            <person name="Daum C."/>
            <person name="Ezra D."/>
            <person name="Gonzalez J."/>
            <person name="Henrissat B."/>
            <person name="Kuo A."/>
            <person name="Liang C."/>
            <person name="Lipzen A."/>
            <person name="Lutzoni F."/>
            <person name="Magnuson J."/>
            <person name="Mondo S."/>
            <person name="Nolan M."/>
            <person name="Ohm R."/>
            <person name="Pangilinan J."/>
            <person name="Park H.-J."/>
            <person name="Ramirez L."/>
            <person name="Alfaro M."/>
            <person name="Sun H."/>
            <person name="Tritt A."/>
            <person name="Yoshinaga Y."/>
            <person name="Zwiers L.-H."/>
            <person name="Turgeon B."/>
            <person name="Goodwin S."/>
            <person name="Spatafora J."/>
            <person name="Crous P."/>
            <person name="Grigoriev I."/>
        </authorList>
    </citation>
    <scope>NUCLEOTIDE SEQUENCE</scope>
    <source>
        <strain evidence="7">CBS 122681</strain>
    </source>
</reference>
<dbReference type="GO" id="GO:0006520">
    <property type="term" value="P:amino acid metabolic process"/>
    <property type="evidence" value="ECO:0007669"/>
    <property type="project" value="TreeGrafter"/>
</dbReference>
<keyword evidence="3" id="KW-0032">Aminotransferase</keyword>
<dbReference type="InterPro" id="IPR015424">
    <property type="entry name" value="PyrdxlP-dep_Trfase"/>
</dbReference>
<dbReference type="EMBL" id="MU004331">
    <property type="protein sequence ID" value="KAF2656947.1"/>
    <property type="molecule type" value="Genomic_DNA"/>
</dbReference>
<dbReference type="InterPro" id="IPR015422">
    <property type="entry name" value="PyrdxlP-dep_Trfase_small"/>
</dbReference>
<feature type="domain" description="Aminotransferase class I/classII large" evidence="6">
    <location>
        <begin position="31"/>
        <end position="393"/>
    </location>
</feature>
<dbReference type="Proteomes" id="UP000799324">
    <property type="component" value="Unassembled WGS sequence"/>
</dbReference>
<dbReference type="Gene3D" id="3.40.640.10">
    <property type="entry name" value="Type I PLP-dependent aspartate aminotransferase-like (Major domain)"/>
    <property type="match status" value="1"/>
</dbReference>
<dbReference type="Pfam" id="PF00155">
    <property type="entry name" value="Aminotran_1_2"/>
    <property type="match status" value="1"/>
</dbReference>
<evidence type="ECO:0000313" key="8">
    <source>
        <dbReference type="Proteomes" id="UP000799324"/>
    </source>
</evidence>
<keyword evidence="4" id="KW-0808">Transferase</keyword>
<dbReference type="GO" id="GO:0008483">
    <property type="term" value="F:transaminase activity"/>
    <property type="evidence" value="ECO:0007669"/>
    <property type="project" value="UniProtKB-KW"/>
</dbReference>
<protein>
    <submittedName>
        <fullName evidence="7">1-aminocyclopropane-1-carboxylate synthase-like protein 1</fullName>
    </submittedName>
</protein>
<dbReference type="InterPro" id="IPR050478">
    <property type="entry name" value="Ethylene_sulfur-biosynth"/>
</dbReference>
<dbReference type="Gene3D" id="3.90.1150.10">
    <property type="entry name" value="Aspartate Aminotransferase, domain 1"/>
    <property type="match status" value="1"/>
</dbReference>
<evidence type="ECO:0000259" key="6">
    <source>
        <dbReference type="Pfam" id="PF00155"/>
    </source>
</evidence>
<evidence type="ECO:0000313" key="7">
    <source>
        <dbReference type="EMBL" id="KAF2656947.1"/>
    </source>
</evidence>
<dbReference type="InterPro" id="IPR004839">
    <property type="entry name" value="Aminotransferase_I/II_large"/>
</dbReference>
<evidence type="ECO:0000256" key="2">
    <source>
        <dbReference type="ARBA" id="ARBA00007441"/>
    </source>
</evidence>
<organism evidence="7 8">
    <name type="scientific">Lophiostoma macrostomum CBS 122681</name>
    <dbReference type="NCBI Taxonomy" id="1314788"/>
    <lineage>
        <taxon>Eukaryota</taxon>
        <taxon>Fungi</taxon>
        <taxon>Dikarya</taxon>
        <taxon>Ascomycota</taxon>
        <taxon>Pezizomycotina</taxon>
        <taxon>Dothideomycetes</taxon>
        <taxon>Pleosporomycetidae</taxon>
        <taxon>Pleosporales</taxon>
        <taxon>Lophiostomataceae</taxon>
        <taxon>Lophiostoma</taxon>
    </lineage>
</organism>
<accession>A0A6A6TCA2</accession>
<dbReference type="PANTHER" id="PTHR43795">
    <property type="entry name" value="BIFUNCTIONAL ASPARTATE AMINOTRANSFERASE AND GLUTAMATE/ASPARTATE-PREPHENATE AMINOTRANSFERASE-RELATED"/>
    <property type="match status" value="1"/>
</dbReference>
<dbReference type="CDD" id="cd00609">
    <property type="entry name" value="AAT_like"/>
    <property type="match status" value="1"/>
</dbReference>
<evidence type="ECO:0000256" key="1">
    <source>
        <dbReference type="ARBA" id="ARBA00001933"/>
    </source>
</evidence>
<dbReference type="OrthoDB" id="7042322at2759"/>
<dbReference type="PRINTS" id="PR00753">
    <property type="entry name" value="ACCSYNTHASE"/>
</dbReference>
<name>A0A6A6TCA2_9PLEO</name>
<dbReference type="AlphaFoldDB" id="A0A6A6TCA2"/>
<evidence type="ECO:0000256" key="5">
    <source>
        <dbReference type="ARBA" id="ARBA00022898"/>
    </source>
</evidence>
<evidence type="ECO:0000256" key="4">
    <source>
        <dbReference type="ARBA" id="ARBA00022679"/>
    </source>
</evidence>
<proteinExistence type="inferred from homology"/>
<keyword evidence="5" id="KW-0663">Pyridoxal phosphate</keyword>
<evidence type="ECO:0000256" key="3">
    <source>
        <dbReference type="ARBA" id="ARBA00022576"/>
    </source>
</evidence>
<sequence>MLSATCRNRASTVIPRLLKVHSEKQQQRDSVIDLATAENAFMKDKVLTAMTRRGLSDPELGYIKTIGGSLKIRKRISELFNDRICPTITVTESDIVLGAGAQCLLDALIESVCDPEDGVLIATPYWSGLDLSISIRNRAKVVPVNVPLNEAFSPAVVHYYETALRQASNTVKAVIVCNPNNPLGRCYPWETVEAIWRFCQRHELQYISDEVYALSIHDAQTASQDTGFTSALSIQSGSENVHVIYSLSKDFGCNGIRLGAMISRSHDVHMSVALSTHGQISSLTIPFAEAILSSEHIMTKVLGQSRQYLRDHADLVIGFCQAENIEFLPPSAGHFVFAKLCHDSTAAEEDLLERLRSAGVELSSGTSYHSTQRGWFRICFGLNRHTLIEGLDRVKGVLNITTQGLVLIEATEVWPDIKYSSLG</sequence>
<dbReference type="GO" id="GO:0030170">
    <property type="term" value="F:pyridoxal phosphate binding"/>
    <property type="evidence" value="ECO:0007669"/>
    <property type="project" value="InterPro"/>
</dbReference>
<dbReference type="SUPFAM" id="SSF53383">
    <property type="entry name" value="PLP-dependent transferases"/>
    <property type="match status" value="1"/>
</dbReference>
<dbReference type="PANTHER" id="PTHR43795:SF32">
    <property type="entry name" value="AMINOTRANSFERASE GLII-RELATED"/>
    <property type="match status" value="1"/>
</dbReference>
<gene>
    <name evidence="7" type="ORF">K491DRAFT_743776</name>
</gene>
<keyword evidence="8" id="KW-1185">Reference proteome</keyword>
<comment type="cofactor">
    <cofactor evidence="1">
        <name>pyridoxal 5'-phosphate</name>
        <dbReference type="ChEBI" id="CHEBI:597326"/>
    </cofactor>
</comment>
<comment type="similarity">
    <text evidence="2">Belongs to the class-I pyridoxal-phosphate-dependent aminotransferase family.</text>
</comment>
<dbReference type="InterPro" id="IPR015421">
    <property type="entry name" value="PyrdxlP-dep_Trfase_major"/>
</dbReference>